<dbReference type="Gene3D" id="3.40.50.2000">
    <property type="entry name" value="Glycogen Phosphorylase B"/>
    <property type="match status" value="2"/>
</dbReference>
<proteinExistence type="inferred from homology"/>
<dbReference type="PROSITE" id="PS00375">
    <property type="entry name" value="UDPGT"/>
    <property type="match status" value="1"/>
</dbReference>
<evidence type="ECO:0000256" key="1">
    <source>
        <dbReference type="ARBA" id="ARBA00022676"/>
    </source>
</evidence>
<organism evidence="4 5">
    <name type="scientific">Micromonospora viridifaciens</name>
    <dbReference type="NCBI Taxonomy" id="1881"/>
    <lineage>
        <taxon>Bacteria</taxon>
        <taxon>Bacillati</taxon>
        <taxon>Actinomycetota</taxon>
        <taxon>Actinomycetes</taxon>
        <taxon>Micromonosporales</taxon>
        <taxon>Micromonosporaceae</taxon>
        <taxon>Micromonospora</taxon>
    </lineage>
</organism>
<dbReference type="EMBL" id="LT607411">
    <property type="protein sequence ID" value="SCF35096.1"/>
    <property type="molecule type" value="Genomic_DNA"/>
</dbReference>
<dbReference type="InterPro" id="IPR050271">
    <property type="entry name" value="UDP-glycosyltransferase"/>
</dbReference>
<accession>A0A1C4ZQL8</accession>
<dbReference type="InterPro" id="IPR035595">
    <property type="entry name" value="UDP_glycos_trans_CS"/>
</dbReference>
<evidence type="ECO:0000256" key="3">
    <source>
        <dbReference type="RuleBase" id="RU003718"/>
    </source>
</evidence>
<reference evidence="5" key="1">
    <citation type="submission" date="2016-06" db="EMBL/GenBank/DDBJ databases">
        <authorList>
            <person name="Varghese N."/>
            <person name="Submissions Spin"/>
        </authorList>
    </citation>
    <scope>NUCLEOTIDE SEQUENCE [LARGE SCALE GENOMIC DNA]</scope>
    <source>
        <strain evidence="5">DSM 43909</strain>
    </source>
</reference>
<keyword evidence="1 3" id="KW-0328">Glycosyltransferase</keyword>
<dbReference type="AlphaFoldDB" id="A0A1C4ZQL8"/>
<dbReference type="RefSeq" id="WP_089009164.1">
    <property type="nucleotide sequence ID" value="NZ_LT607411.1"/>
</dbReference>
<protein>
    <submittedName>
        <fullName evidence="4">N-glycosyltransferase</fullName>
    </submittedName>
</protein>
<dbReference type="OrthoDB" id="6620093at2"/>
<dbReference type="Pfam" id="PF00201">
    <property type="entry name" value="UDPGT"/>
    <property type="match status" value="1"/>
</dbReference>
<dbReference type="PANTHER" id="PTHR48043:SF145">
    <property type="entry name" value="FI06409P-RELATED"/>
    <property type="match status" value="1"/>
</dbReference>
<comment type="similarity">
    <text evidence="3">Belongs to the UDP-glycosyltransferase family.</text>
</comment>
<name>A0A1C4ZQL8_MICVI</name>
<keyword evidence="2 3" id="KW-0808">Transferase</keyword>
<evidence type="ECO:0000313" key="5">
    <source>
        <dbReference type="Proteomes" id="UP000198242"/>
    </source>
</evidence>
<dbReference type="PANTHER" id="PTHR48043">
    <property type="entry name" value="EG:EG0003.4 PROTEIN-RELATED"/>
    <property type="match status" value="1"/>
</dbReference>
<dbReference type="SUPFAM" id="SSF53756">
    <property type="entry name" value="UDP-Glycosyltransferase/glycogen phosphorylase"/>
    <property type="match status" value="1"/>
</dbReference>
<dbReference type="GO" id="GO:0008194">
    <property type="term" value="F:UDP-glycosyltransferase activity"/>
    <property type="evidence" value="ECO:0007669"/>
    <property type="project" value="InterPro"/>
</dbReference>
<keyword evidence="5" id="KW-1185">Reference proteome</keyword>
<evidence type="ECO:0000313" key="4">
    <source>
        <dbReference type="EMBL" id="SCF35096.1"/>
    </source>
</evidence>
<evidence type="ECO:0000256" key="2">
    <source>
        <dbReference type="ARBA" id="ARBA00022679"/>
    </source>
</evidence>
<gene>
    <name evidence="4" type="ORF">GA0074695_5927</name>
</gene>
<dbReference type="Proteomes" id="UP000198242">
    <property type="component" value="Chromosome I"/>
</dbReference>
<sequence length="402" mass="42349">MRVAVTTHPNPSHLVGALSAARVARRAGYEVAVVSGPGVTDLIEAAGFPALTVPSMRTIDELLSARAAAVGAAAPAPVAPRPVGGRTSPVSAHPFITPHTGRQAAEIVQLLRQWRPTCILRECTELGGYLAAESLAVPYATVDIAPLSPCARPGALGELNRLRAEFDLPAVDDPWHPVRPFRVGLVPDVFYPAELRWPGATYYRPATEDEQADRAGAAGVSRPDGDGPLVLMSLGMNAPRFDPRAASLLDAAIEALGQLPVRAVVAIGSGQDPGGWDGARAGNVRLESFVPQRELLPHCDLFITHGGFNGVREAIDSGVPMVALPRFGDHPASAARLARLGVALEMDADAVTPAALRAAVAAVLRDPGYRDRAADLRRRMRALPPLDRMAADLRSFVAAAAR</sequence>
<dbReference type="CDD" id="cd03784">
    <property type="entry name" value="GT1_Gtf-like"/>
    <property type="match status" value="1"/>
</dbReference>
<dbReference type="InterPro" id="IPR002213">
    <property type="entry name" value="UDP_glucos_trans"/>
</dbReference>